<dbReference type="AlphaFoldDB" id="A0A398AWI5"/>
<comment type="caution">
    <text evidence="2">The sequence shown here is derived from an EMBL/GenBank/DDBJ whole genome shotgun (WGS) entry which is preliminary data.</text>
</comment>
<dbReference type="PANTHER" id="PTHR43283">
    <property type="entry name" value="BETA-LACTAMASE-RELATED"/>
    <property type="match status" value="1"/>
</dbReference>
<dbReference type="EMBL" id="QWVT01000045">
    <property type="protein sequence ID" value="RID81955.1"/>
    <property type="molecule type" value="Genomic_DNA"/>
</dbReference>
<dbReference type="InterPro" id="IPR050789">
    <property type="entry name" value="Diverse_Enzym_Activities"/>
</dbReference>
<accession>A0A398AWI5</accession>
<keyword evidence="3" id="KW-1185">Reference proteome</keyword>
<dbReference type="Pfam" id="PF00144">
    <property type="entry name" value="Beta-lactamase"/>
    <property type="match status" value="1"/>
</dbReference>
<dbReference type="OrthoDB" id="2356735at2"/>
<dbReference type="Gene3D" id="3.40.710.10">
    <property type="entry name" value="DD-peptidase/beta-lactamase superfamily"/>
    <property type="match status" value="1"/>
</dbReference>
<dbReference type="SUPFAM" id="SSF56601">
    <property type="entry name" value="beta-lactamase/transpeptidase-like"/>
    <property type="match status" value="1"/>
</dbReference>
<gene>
    <name evidence="2" type="ORF">D1970_20525</name>
</gene>
<feature type="domain" description="Beta-lactamase-related" evidence="1">
    <location>
        <begin position="29"/>
        <end position="332"/>
    </location>
</feature>
<protein>
    <submittedName>
        <fullName evidence="2">Class A beta-lactamase-related serine hydrolase</fullName>
    </submittedName>
</protein>
<dbReference type="RefSeq" id="WP_119114715.1">
    <property type="nucleotide sequence ID" value="NZ_CBCSEO010000020.1"/>
</dbReference>
<dbReference type="PANTHER" id="PTHR43283:SF7">
    <property type="entry name" value="BETA-LACTAMASE-RELATED DOMAIN-CONTAINING PROTEIN"/>
    <property type="match status" value="1"/>
</dbReference>
<reference evidence="2 3" key="1">
    <citation type="submission" date="2018-08" db="EMBL/GenBank/DDBJ databases">
        <title>Bacillus jemisoniae sp. nov., Bacillus chryseoplanitiae sp. nov., Bacillus resnikiae sp. nov., and Bacillus frankliniae sp. nov., isolated from Viking spacecraft and associated surfaces.</title>
        <authorList>
            <person name="Seuylemezian A."/>
            <person name="Vaishampayan P."/>
        </authorList>
    </citation>
    <scope>NUCLEOTIDE SEQUENCE [LARGE SCALE GENOMIC DNA]</scope>
    <source>
        <strain evidence="2 3">JJ-247</strain>
    </source>
</reference>
<dbReference type="InterPro" id="IPR012338">
    <property type="entry name" value="Beta-lactam/transpept-like"/>
</dbReference>
<evidence type="ECO:0000259" key="1">
    <source>
        <dbReference type="Pfam" id="PF00144"/>
    </source>
</evidence>
<dbReference type="Proteomes" id="UP000265816">
    <property type="component" value="Unassembled WGS sequence"/>
</dbReference>
<name>A0A398AWI5_9BACI</name>
<dbReference type="InterPro" id="IPR001466">
    <property type="entry name" value="Beta-lactam-related"/>
</dbReference>
<evidence type="ECO:0000313" key="3">
    <source>
        <dbReference type="Proteomes" id="UP000265816"/>
    </source>
</evidence>
<organism evidence="2 3">
    <name type="scientific">Mesobacillus zeae</name>
    <dbReference type="NCBI Taxonomy" id="1917180"/>
    <lineage>
        <taxon>Bacteria</taxon>
        <taxon>Bacillati</taxon>
        <taxon>Bacillota</taxon>
        <taxon>Bacilli</taxon>
        <taxon>Bacillales</taxon>
        <taxon>Bacillaceae</taxon>
        <taxon>Mesobacillus</taxon>
    </lineage>
</organism>
<proteinExistence type="predicted"/>
<evidence type="ECO:0000313" key="2">
    <source>
        <dbReference type="EMBL" id="RID81955.1"/>
    </source>
</evidence>
<dbReference type="GO" id="GO:0016787">
    <property type="term" value="F:hydrolase activity"/>
    <property type="evidence" value="ECO:0007669"/>
    <property type="project" value="UniProtKB-KW"/>
</dbReference>
<keyword evidence="2" id="KW-0378">Hydrolase</keyword>
<sequence length="351" mass="39767">MKCFILQRDVERVENRYQNLISYVEYIRERNHSSASALVIIKDGEVVVEHYSGHHSNSAISRPVTESSQFNIASARKSYLGLAIAFALYEGKIRSLDDSATDYFDEYDKELLAGTTIRHLVTHCHGLNERPDGTAYREFNPGENWAYRGINVIMMAGLLNRLYGKSFPEFLQERVFGQLGLCETGWQASPNEKLVHVVDHPDEPAAFCLGSSDGKASNLHTSAREFAKWGLLHLNNGVMNGKQIVPKDVIQIATSMQSPQYRDKDLPGNGLFWYVQDTPRARSEIGERVPKGSYQILGVTGPTLLVIPEYNLVVAKMYNKRYNYGVDHYLHYLRKFSNLAADTFCQAKIYL</sequence>